<dbReference type="Gene3D" id="2.70.98.10">
    <property type="match status" value="1"/>
</dbReference>
<evidence type="ECO:0000256" key="1">
    <source>
        <dbReference type="ARBA" id="ARBA00001096"/>
    </source>
</evidence>
<reference evidence="5 6" key="1">
    <citation type="submission" date="2023-12" db="EMBL/GenBank/DDBJ databases">
        <title>Friends and Foes: Symbiotic and Algicidal bacterial influence on Karenia brevis blooms.</title>
        <authorList>
            <person name="Fei C."/>
            <person name="Mohamed A.R."/>
            <person name="Booker A."/>
            <person name="Arshad M."/>
            <person name="Klass S."/>
            <person name="Ahn S."/>
            <person name="Gilbert P.M."/>
            <person name="Heil C.A."/>
            <person name="Martinez J.M."/>
            <person name="Amin S.A."/>
        </authorList>
    </citation>
    <scope>NUCLEOTIDE SEQUENCE [LARGE SCALE GENOMIC DNA]</scope>
    <source>
        <strain evidence="5 6">CE15</strain>
    </source>
</reference>
<dbReference type="Proteomes" id="UP001382455">
    <property type="component" value="Unassembled WGS sequence"/>
</dbReference>
<evidence type="ECO:0000313" key="5">
    <source>
        <dbReference type="EMBL" id="MEI4550745.1"/>
    </source>
</evidence>
<evidence type="ECO:0000313" key="6">
    <source>
        <dbReference type="Proteomes" id="UP001382455"/>
    </source>
</evidence>
<dbReference type="CDD" id="cd09020">
    <property type="entry name" value="D-hex-6-P-epi_like"/>
    <property type="match status" value="1"/>
</dbReference>
<evidence type="ECO:0000256" key="2">
    <source>
        <dbReference type="ARBA" id="ARBA00005866"/>
    </source>
</evidence>
<organism evidence="5 6">
    <name type="scientific">Pseudoalteromonas spongiae</name>
    <dbReference type="NCBI Taxonomy" id="298657"/>
    <lineage>
        <taxon>Bacteria</taxon>
        <taxon>Pseudomonadati</taxon>
        <taxon>Pseudomonadota</taxon>
        <taxon>Gammaproteobacteria</taxon>
        <taxon>Alteromonadales</taxon>
        <taxon>Pseudoalteromonadaceae</taxon>
        <taxon>Pseudoalteromonas</taxon>
    </lineage>
</organism>
<dbReference type="InterPro" id="IPR008183">
    <property type="entry name" value="Aldose_1/G6P_1-epimerase"/>
</dbReference>
<dbReference type="PIRSF" id="PIRSF016020">
    <property type="entry name" value="PHexose_mutarotase"/>
    <property type="match status" value="1"/>
</dbReference>
<evidence type="ECO:0000256" key="4">
    <source>
        <dbReference type="PIRNR" id="PIRNR016020"/>
    </source>
</evidence>
<dbReference type="InterPro" id="IPR025532">
    <property type="entry name" value="G6P_1-epimerase"/>
</dbReference>
<protein>
    <recommendedName>
        <fullName evidence="4">Putative glucose-6-phosphate 1-epimerase</fullName>
        <ecNumber evidence="4">5.1.3.15</ecNumber>
    </recommendedName>
</protein>
<dbReference type="Pfam" id="PF01263">
    <property type="entry name" value="Aldose_epim"/>
    <property type="match status" value="1"/>
</dbReference>
<dbReference type="EMBL" id="JBAWKS010000001">
    <property type="protein sequence ID" value="MEI4550745.1"/>
    <property type="molecule type" value="Genomic_DNA"/>
</dbReference>
<comment type="caution">
    <text evidence="5">The sequence shown here is derived from an EMBL/GenBank/DDBJ whole genome shotgun (WGS) entry which is preliminary data.</text>
</comment>
<keyword evidence="3 4" id="KW-0413">Isomerase</keyword>
<keyword evidence="6" id="KW-1185">Reference proteome</keyword>
<proteinExistence type="inferred from homology"/>
<comment type="similarity">
    <text evidence="2 4">Belongs to the glucose-6-phosphate 1-epimerase family.</text>
</comment>
<evidence type="ECO:0000256" key="3">
    <source>
        <dbReference type="ARBA" id="ARBA00023235"/>
    </source>
</evidence>
<name>A0ABU8EUV5_9GAMM</name>
<sequence length="283" mass="31776">MNLSPSVTVKHTDSGLEYLSVESSFCSAKIFLQGAQLTEFTPKGKKPLIWVSQDEDYQVGKGIRGGIPICWPWFGMSANDGWPQHGFARTMLWRAEEVIENDNNIVVSFSLPMGQVNPEYWPHQSSLKVVFTLSDSLHIALVNTNTGNAAFELTQALHTYFPTTEIENTTVDGLQGANYIEFGEGPFAQNDIVNFARETDMVYQNTPLVQTINTPDGIIEVGRENSSSCVLWNPWVEKSKRLSNFRDDEFHTMLCLEAANVMDDKVTLQPGESHSLIHTVRWL</sequence>
<gene>
    <name evidence="5" type="ORF">WAE96_13825</name>
</gene>
<comment type="catalytic activity">
    <reaction evidence="1">
        <text>alpha-D-glucose 6-phosphate = beta-D-glucose 6-phosphate</text>
        <dbReference type="Rhea" id="RHEA:16249"/>
        <dbReference type="ChEBI" id="CHEBI:58225"/>
        <dbReference type="ChEBI" id="CHEBI:58247"/>
        <dbReference type="EC" id="5.1.3.15"/>
    </reaction>
</comment>
<accession>A0ABU8EUV5</accession>
<dbReference type="PANTHER" id="PTHR11122">
    <property type="entry name" value="APOSPORY-ASSOCIATED PROTEIN C-RELATED"/>
    <property type="match status" value="1"/>
</dbReference>
<dbReference type="SUPFAM" id="SSF74650">
    <property type="entry name" value="Galactose mutarotase-like"/>
    <property type="match status" value="1"/>
</dbReference>
<dbReference type="RefSeq" id="WP_336435831.1">
    <property type="nucleotide sequence ID" value="NZ_JBAWKS010000001.1"/>
</dbReference>
<dbReference type="EC" id="5.1.3.15" evidence="4"/>
<dbReference type="PANTHER" id="PTHR11122:SF13">
    <property type="entry name" value="GLUCOSE-6-PHOSPHATE 1-EPIMERASE"/>
    <property type="match status" value="1"/>
</dbReference>
<dbReference type="InterPro" id="IPR014718">
    <property type="entry name" value="GH-type_carb-bd"/>
</dbReference>
<dbReference type="InterPro" id="IPR011013">
    <property type="entry name" value="Gal_mutarotase_sf_dom"/>
</dbReference>